<proteinExistence type="predicted"/>
<dbReference type="PANTHER" id="PTHR45947:SF3">
    <property type="entry name" value="SULFOQUINOVOSYL TRANSFERASE SQD2"/>
    <property type="match status" value="1"/>
</dbReference>
<dbReference type="Gene3D" id="3.40.50.2000">
    <property type="entry name" value="Glycogen Phosphorylase B"/>
    <property type="match status" value="2"/>
</dbReference>
<dbReference type="RefSeq" id="WP_193942890.1">
    <property type="nucleotide sequence ID" value="NZ_JADEWB010000061.1"/>
</dbReference>
<dbReference type="SUPFAM" id="SSF53756">
    <property type="entry name" value="UDP-Glycosyltransferase/glycogen phosphorylase"/>
    <property type="match status" value="1"/>
</dbReference>
<evidence type="ECO:0000313" key="2">
    <source>
        <dbReference type="EMBL" id="MBE9236764.1"/>
    </source>
</evidence>
<dbReference type="EMBL" id="JADEWB010000061">
    <property type="protein sequence ID" value="MBE9236764.1"/>
    <property type="molecule type" value="Genomic_DNA"/>
</dbReference>
<gene>
    <name evidence="2" type="ORF">IQ227_12190</name>
</gene>
<organism evidence="2 3">
    <name type="scientific">Sphaerospermopsis aphanizomenoides LEGE 00250</name>
    <dbReference type="NCBI Taxonomy" id="2777972"/>
    <lineage>
        <taxon>Bacteria</taxon>
        <taxon>Bacillati</taxon>
        <taxon>Cyanobacteriota</taxon>
        <taxon>Cyanophyceae</taxon>
        <taxon>Nostocales</taxon>
        <taxon>Aphanizomenonaceae</taxon>
        <taxon>Sphaerospermopsis</taxon>
        <taxon>Sphaerospermopsis aphanizomenoides</taxon>
    </lineage>
</organism>
<sequence length="120" mass="13272">MKSTEEPKLIALYDSSGIFIFPSFIEGAGKTSLEALSRGLCVVASNQGGMKDYIKSGENGFLCEVGNSEEFVNRISLLLKNLEFSTKLSKQAVTTSQSYTWKKCATEATRFYMQLLPTHL</sequence>
<reference evidence="2 3" key="1">
    <citation type="submission" date="2020-10" db="EMBL/GenBank/DDBJ databases">
        <authorList>
            <person name="Castelo-Branco R."/>
            <person name="Eusebio N."/>
            <person name="Adriana R."/>
            <person name="Vieira A."/>
            <person name="Brugerolle De Fraissinette N."/>
            <person name="Rezende De Castro R."/>
            <person name="Schneider M.P."/>
            <person name="Vasconcelos V."/>
            <person name="Leao P.N."/>
        </authorList>
    </citation>
    <scope>NUCLEOTIDE SEQUENCE [LARGE SCALE GENOMIC DNA]</scope>
    <source>
        <strain evidence="2 3">LEGE 00250</strain>
    </source>
</reference>
<dbReference type="Pfam" id="PF00534">
    <property type="entry name" value="Glycos_transf_1"/>
    <property type="match status" value="1"/>
</dbReference>
<feature type="domain" description="Glycosyl transferase family 1" evidence="1">
    <location>
        <begin position="6"/>
        <end position="92"/>
    </location>
</feature>
<dbReference type="Proteomes" id="UP000606776">
    <property type="component" value="Unassembled WGS sequence"/>
</dbReference>
<accession>A0ABR9VE47</accession>
<name>A0ABR9VE47_9CYAN</name>
<dbReference type="PANTHER" id="PTHR45947">
    <property type="entry name" value="SULFOQUINOVOSYL TRANSFERASE SQD2"/>
    <property type="match status" value="1"/>
</dbReference>
<protein>
    <submittedName>
        <fullName evidence="2">Glycosyltransferase</fullName>
    </submittedName>
</protein>
<evidence type="ECO:0000313" key="3">
    <source>
        <dbReference type="Proteomes" id="UP000606776"/>
    </source>
</evidence>
<keyword evidence="3" id="KW-1185">Reference proteome</keyword>
<comment type="caution">
    <text evidence="2">The sequence shown here is derived from an EMBL/GenBank/DDBJ whole genome shotgun (WGS) entry which is preliminary data.</text>
</comment>
<evidence type="ECO:0000259" key="1">
    <source>
        <dbReference type="Pfam" id="PF00534"/>
    </source>
</evidence>
<dbReference type="InterPro" id="IPR001296">
    <property type="entry name" value="Glyco_trans_1"/>
</dbReference>
<dbReference type="InterPro" id="IPR050194">
    <property type="entry name" value="Glycosyltransferase_grp1"/>
</dbReference>
<dbReference type="CDD" id="cd03801">
    <property type="entry name" value="GT4_PimA-like"/>
    <property type="match status" value="1"/>
</dbReference>